<dbReference type="Proteomes" id="UP000038045">
    <property type="component" value="Unplaced"/>
</dbReference>
<evidence type="ECO:0000313" key="2">
    <source>
        <dbReference type="WBParaSite" id="PTRK_0000557100.1"/>
    </source>
</evidence>
<evidence type="ECO:0000313" key="1">
    <source>
        <dbReference type="Proteomes" id="UP000038045"/>
    </source>
</evidence>
<name>A0A0N4ZDC6_PARTI</name>
<reference evidence="2" key="1">
    <citation type="submission" date="2017-02" db="UniProtKB">
        <authorList>
            <consortium name="WormBaseParasite"/>
        </authorList>
    </citation>
    <scope>IDENTIFICATION</scope>
</reference>
<dbReference type="AlphaFoldDB" id="A0A0N4ZDC6"/>
<accession>A0A0N4ZDC6</accession>
<dbReference type="WBParaSite" id="PTRK_0000557100.1">
    <property type="protein sequence ID" value="PTRK_0000557100.1"/>
    <property type="gene ID" value="PTRK_0000557100"/>
</dbReference>
<protein>
    <submittedName>
        <fullName evidence="2">FTH domain-containing protein</fullName>
    </submittedName>
</protein>
<proteinExistence type="predicted"/>
<organism evidence="1 2">
    <name type="scientific">Parastrongyloides trichosuri</name>
    <name type="common">Possum-specific nematode worm</name>
    <dbReference type="NCBI Taxonomy" id="131310"/>
    <lineage>
        <taxon>Eukaryota</taxon>
        <taxon>Metazoa</taxon>
        <taxon>Ecdysozoa</taxon>
        <taxon>Nematoda</taxon>
        <taxon>Chromadorea</taxon>
        <taxon>Rhabditida</taxon>
        <taxon>Tylenchina</taxon>
        <taxon>Panagrolaimomorpha</taxon>
        <taxon>Strongyloidoidea</taxon>
        <taxon>Strongyloididae</taxon>
        <taxon>Parastrongyloides</taxon>
    </lineage>
</organism>
<sequence length="444" mass="52684">MGKYEQIKEIFLEFDITNSSLPGVLEINNVFIRIASFINDLFNRLPVAFILTMKTYICDFFIVLEKLTSPKIKVLKYSNIYIRKMYDQLDYNVPNGVIDKLENLEEFHLLPGEWHPTISSCYTKAYEAFLCQLTQRRNVVVKVCERINSEILVPHFTQFQKLTQKYRINIHLSFGTMLENSLLSMYIQKNDERKEFRVENLVSLDISIDDLIEFKRFSYALPLFNNLKKLNLEFSEYFLIELNQTTDNKKNIFINYLKPMILQNIEAFKLFIENRSLPYDTNDDFLQSFIFKEEVTKQLISYFGDKLKVINLFNIPNMNQELGDTLSEKCPNITNMYLAPYSSISLNFIEKMKKLKFIKLRGTLELIIPSNVEMVVTTGVDYQGEIQKFLATADDNEVYEFFKNNFNKEFKYSIRNCKGGFFKDHIFFNNIFHWPVYSEKMNYW</sequence>
<keyword evidence="1" id="KW-1185">Reference proteome</keyword>